<feature type="compositionally biased region" description="Low complexity" evidence="5">
    <location>
        <begin position="307"/>
        <end position="317"/>
    </location>
</feature>
<dbReference type="AlphaFoldDB" id="A0A6S7BFX7"/>
<dbReference type="InterPro" id="IPR003522">
    <property type="entry name" value="T3SS_OM_pore_YscC"/>
</dbReference>
<dbReference type="PANTHER" id="PTHR30332">
    <property type="entry name" value="PROBABLE GENERAL SECRETION PATHWAY PROTEIN D"/>
    <property type="match status" value="1"/>
</dbReference>
<dbReference type="Proteomes" id="UP000494115">
    <property type="component" value="Unassembled WGS sequence"/>
</dbReference>
<dbReference type="Pfam" id="PF21304">
    <property type="entry name" value="T3S_SPI-1_N0"/>
    <property type="match status" value="1"/>
</dbReference>
<dbReference type="RefSeq" id="WP_175107170.1">
    <property type="nucleotide sequence ID" value="NZ_CADIKM010000031.1"/>
</dbReference>
<dbReference type="EMBL" id="CADIKM010000031">
    <property type="protein sequence ID" value="CAB3798893.1"/>
    <property type="molecule type" value="Genomic_DNA"/>
</dbReference>
<sequence>MKWRKWRDLSIFRRSGYSATIFAAGFVLFVPDARLVHAQTRSQVAMDGIVGSTRNALAERVSVATPGSQPASEGYVAHDAALDQVLEALAAELGKPIVPSVKARRKKVSGEFDLTHPRSVLERVCADLGLVTYFDGHVIYVYDVSELTNAIGSLRSINVRTLIDFLRESGLYADRFPINGDARAHTFYVAGPPVYVDAVLAAAKHLDGEERKVTEAGEDVVKVIALNHTFVRDRTFKLRDQEIRAPGIATVLADMLGQRAGVAEVVPNAMERREEPASNVLPNGMLPLPPVSANYDMPRTAPPQDTPGSPALSVSPVSPLSPVPLSGPTIQVSSQPSVLAYPDTNSLLLKGGREEVEYLSELVEQLDIEKTQIELSLWIIDLSYRSLEQLGVRWQGGIRVNGLGATFNAASERLSGALSTLDGARFLATVFAMSEKGNAQVVSRPLILTQENVPAIFDNNRTFYAKLIGERTSSLDRITYGTLVSVVPRLSADHAEIEMILDIEDGDTESSNGSDLEVDGLPVVDHSVMTCPDFVDQVLLD</sequence>
<feature type="domain" description="SPI-1 type 3 secretion system secretin N0" evidence="8">
    <location>
        <begin position="75"/>
        <end position="143"/>
    </location>
</feature>
<evidence type="ECO:0000256" key="2">
    <source>
        <dbReference type="ARBA" id="ARBA00022729"/>
    </source>
</evidence>
<dbReference type="InterPro" id="IPR038591">
    <property type="entry name" value="NolW-like_sf"/>
</dbReference>
<organism evidence="9 10">
    <name type="scientific">Pararobbsia alpina</name>
    <dbReference type="NCBI Taxonomy" id="621374"/>
    <lineage>
        <taxon>Bacteria</taxon>
        <taxon>Pseudomonadati</taxon>
        <taxon>Pseudomonadota</taxon>
        <taxon>Betaproteobacteria</taxon>
        <taxon>Burkholderiales</taxon>
        <taxon>Burkholderiaceae</taxon>
        <taxon>Pararobbsia</taxon>
    </lineage>
</organism>
<keyword evidence="2" id="KW-0732">Signal</keyword>
<feature type="domain" description="Type II/III secretion system secretin-like" evidence="6">
    <location>
        <begin position="432"/>
        <end position="525"/>
    </location>
</feature>
<evidence type="ECO:0000313" key="9">
    <source>
        <dbReference type="EMBL" id="CAB3798893.1"/>
    </source>
</evidence>
<dbReference type="Gene3D" id="3.55.50.30">
    <property type="match status" value="1"/>
</dbReference>
<dbReference type="InterPro" id="IPR050810">
    <property type="entry name" value="Bact_Secretion_Sys_Channel"/>
</dbReference>
<dbReference type="Gene3D" id="3.30.1370.120">
    <property type="match status" value="2"/>
</dbReference>
<protein>
    <submittedName>
        <fullName evidence="9">Type 3 secretion system secretin</fullName>
    </submittedName>
</protein>
<keyword evidence="10" id="KW-1185">Reference proteome</keyword>
<dbReference type="GO" id="GO:0009306">
    <property type="term" value="P:protein secretion"/>
    <property type="evidence" value="ECO:0007669"/>
    <property type="project" value="InterPro"/>
</dbReference>
<evidence type="ECO:0000259" key="7">
    <source>
        <dbReference type="Pfam" id="PF03958"/>
    </source>
</evidence>
<evidence type="ECO:0000256" key="5">
    <source>
        <dbReference type="SAM" id="MobiDB-lite"/>
    </source>
</evidence>
<dbReference type="Pfam" id="PF00263">
    <property type="entry name" value="Secretin"/>
    <property type="match status" value="1"/>
</dbReference>
<gene>
    <name evidence="9" type="primary">sctC_4</name>
    <name evidence="9" type="ORF">LMG28138_04548</name>
</gene>
<evidence type="ECO:0000259" key="6">
    <source>
        <dbReference type="Pfam" id="PF00263"/>
    </source>
</evidence>
<dbReference type="Pfam" id="PF03958">
    <property type="entry name" value="Secretin_N"/>
    <property type="match status" value="1"/>
</dbReference>
<evidence type="ECO:0000313" key="10">
    <source>
        <dbReference type="Proteomes" id="UP000494115"/>
    </source>
</evidence>
<comment type="similarity">
    <text evidence="3">Belongs to the bacterial secretin family.</text>
</comment>
<dbReference type="InterPro" id="IPR049034">
    <property type="entry name" value="T3S_SPI-1_N0"/>
</dbReference>
<dbReference type="PRINTS" id="PR01337">
    <property type="entry name" value="TYPE3OMGPROT"/>
</dbReference>
<evidence type="ECO:0000256" key="3">
    <source>
        <dbReference type="RuleBase" id="RU004003"/>
    </source>
</evidence>
<feature type="region of interest" description="Disordered" evidence="5">
    <location>
        <begin position="296"/>
        <end position="317"/>
    </location>
</feature>
<name>A0A6S7BFX7_9BURK</name>
<feature type="domain" description="NolW-like" evidence="7">
    <location>
        <begin position="221"/>
        <end position="372"/>
    </location>
</feature>
<evidence type="ECO:0000256" key="1">
    <source>
        <dbReference type="ARBA" id="ARBA00004442"/>
    </source>
</evidence>
<dbReference type="InterPro" id="IPR004846">
    <property type="entry name" value="T2SS/T3SS_dom"/>
</dbReference>
<evidence type="ECO:0000256" key="4">
    <source>
        <dbReference type="RuleBase" id="RU004004"/>
    </source>
</evidence>
<dbReference type="InterPro" id="IPR005644">
    <property type="entry name" value="NolW-like"/>
</dbReference>
<proteinExistence type="inferred from homology"/>
<keyword evidence="4" id="KW-0813">Transport</keyword>
<comment type="subcellular location">
    <subcellularLocation>
        <location evidence="1 4">Cell outer membrane</location>
    </subcellularLocation>
</comment>
<accession>A0A6S7BFX7</accession>
<evidence type="ECO:0000259" key="8">
    <source>
        <dbReference type="Pfam" id="PF21304"/>
    </source>
</evidence>
<dbReference type="GO" id="GO:0015627">
    <property type="term" value="C:type II protein secretion system complex"/>
    <property type="evidence" value="ECO:0007669"/>
    <property type="project" value="TreeGrafter"/>
</dbReference>
<dbReference type="PANTHER" id="PTHR30332:SF5">
    <property type="entry name" value="SPI-1 TYPE 3 SECRETION SYSTEM SECRETIN"/>
    <property type="match status" value="1"/>
</dbReference>
<dbReference type="GO" id="GO:0009279">
    <property type="term" value="C:cell outer membrane"/>
    <property type="evidence" value="ECO:0007669"/>
    <property type="project" value="UniProtKB-SubCell"/>
</dbReference>
<reference evidence="9 10" key="1">
    <citation type="submission" date="2020-04" db="EMBL/GenBank/DDBJ databases">
        <authorList>
            <person name="De Canck E."/>
        </authorList>
    </citation>
    <scope>NUCLEOTIDE SEQUENCE [LARGE SCALE GENOMIC DNA]</scope>
    <source>
        <strain evidence="9 10">LMG 28138</strain>
    </source>
</reference>